<evidence type="ECO:0000313" key="2">
    <source>
        <dbReference type="Proteomes" id="UP000059680"/>
    </source>
</evidence>
<reference evidence="2" key="1">
    <citation type="journal article" date="2005" name="Nature">
        <title>The map-based sequence of the rice genome.</title>
        <authorList>
            <consortium name="International rice genome sequencing project (IRGSP)"/>
            <person name="Matsumoto T."/>
            <person name="Wu J."/>
            <person name="Kanamori H."/>
            <person name="Katayose Y."/>
            <person name="Fujisawa M."/>
            <person name="Namiki N."/>
            <person name="Mizuno H."/>
            <person name="Yamamoto K."/>
            <person name="Antonio B.A."/>
            <person name="Baba T."/>
            <person name="Sakata K."/>
            <person name="Nagamura Y."/>
            <person name="Aoki H."/>
            <person name="Arikawa K."/>
            <person name="Arita K."/>
            <person name="Bito T."/>
            <person name="Chiden Y."/>
            <person name="Fujitsuka N."/>
            <person name="Fukunaka R."/>
            <person name="Hamada M."/>
            <person name="Harada C."/>
            <person name="Hayashi A."/>
            <person name="Hijishita S."/>
            <person name="Honda M."/>
            <person name="Hosokawa S."/>
            <person name="Ichikawa Y."/>
            <person name="Idonuma A."/>
            <person name="Iijima M."/>
            <person name="Ikeda M."/>
            <person name="Ikeno M."/>
            <person name="Ito K."/>
            <person name="Ito S."/>
            <person name="Ito T."/>
            <person name="Ito Y."/>
            <person name="Ito Y."/>
            <person name="Iwabuchi A."/>
            <person name="Kamiya K."/>
            <person name="Karasawa W."/>
            <person name="Kurita K."/>
            <person name="Katagiri S."/>
            <person name="Kikuta A."/>
            <person name="Kobayashi H."/>
            <person name="Kobayashi N."/>
            <person name="Machita K."/>
            <person name="Maehara T."/>
            <person name="Masukawa M."/>
            <person name="Mizubayashi T."/>
            <person name="Mukai Y."/>
            <person name="Nagasaki H."/>
            <person name="Nagata Y."/>
            <person name="Naito S."/>
            <person name="Nakashima M."/>
            <person name="Nakama Y."/>
            <person name="Nakamichi Y."/>
            <person name="Nakamura M."/>
            <person name="Meguro A."/>
            <person name="Negishi M."/>
            <person name="Ohta I."/>
            <person name="Ohta T."/>
            <person name="Okamoto M."/>
            <person name="Ono N."/>
            <person name="Saji S."/>
            <person name="Sakaguchi M."/>
            <person name="Sakai K."/>
            <person name="Shibata M."/>
            <person name="Shimokawa T."/>
            <person name="Song J."/>
            <person name="Takazaki Y."/>
            <person name="Terasawa K."/>
            <person name="Tsugane M."/>
            <person name="Tsuji K."/>
            <person name="Ueda S."/>
            <person name="Waki K."/>
            <person name="Yamagata H."/>
            <person name="Yamamoto M."/>
            <person name="Yamamoto S."/>
            <person name="Yamane H."/>
            <person name="Yoshiki S."/>
            <person name="Yoshihara R."/>
            <person name="Yukawa K."/>
            <person name="Zhong H."/>
            <person name="Yano M."/>
            <person name="Yuan Q."/>
            <person name="Ouyang S."/>
            <person name="Liu J."/>
            <person name="Jones K.M."/>
            <person name="Gansberger K."/>
            <person name="Moffat K."/>
            <person name="Hill J."/>
            <person name="Bera J."/>
            <person name="Fadrosh D."/>
            <person name="Jin S."/>
            <person name="Johri S."/>
            <person name="Kim M."/>
            <person name="Overton L."/>
            <person name="Reardon M."/>
            <person name="Tsitrin T."/>
            <person name="Vuong H."/>
            <person name="Weaver B."/>
            <person name="Ciecko A."/>
            <person name="Tallon L."/>
            <person name="Jackson J."/>
            <person name="Pai G."/>
            <person name="Aken S.V."/>
            <person name="Utterback T."/>
            <person name="Reidmuller S."/>
            <person name="Feldblyum T."/>
            <person name="Hsiao J."/>
            <person name="Zismann V."/>
            <person name="Iobst S."/>
            <person name="de Vazeille A.R."/>
            <person name="Buell C.R."/>
            <person name="Ying K."/>
            <person name="Li Y."/>
            <person name="Lu T."/>
            <person name="Huang Y."/>
            <person name="Zhao Q."/>
            <person name="Feng Q."/>
            <person name="Zhang L."/>
            <person name="Zhu J."/>
            <person name="Weng Q."/>
            <person name="Mu J."/>
            <person name="Lu Y."/>
            <person name="Fan D."/>
            <person name="Liu Y."/>
            <person name="Guan J."/>
            <person name="Zhang Y."/>
            <person name="Yu S."/>
            <person name="Liu X."/>
            <person name="Zhang Y."/>
            <person name="Hong G."/>
            <person name="Han B."/>
            <person name="Choisne N."/>
            <person name="Demange N."/>
            <person name="Orjeda G."/>
            <person name="Samain S."/>
            <person name="Cattolico L."/>
            <person name="Pelletier E."/>
            <person name="Couloux A."/>
            <person name="Segurens B."/>
            <person name="Wincker P."/>
            <person name="D'Hont A."/>
            <person name="Scarpelli C."/>
            <person name="Weissenbach J."/>
            <person name="Salanoubat M."/>
            <person name="Quetier F."/>
            <person name="Yu Y."/>
            <person name="Kim H.R."/>
            <person name="Rambo T."/>
            <person name="Currie J."/>
            <person name="Collura K."/>
            <person name="Luo M."/>
            <person name="Yang T."/>
            <person name="Ammiraju J.S.S."/>
            <person name="Engler F."/>
            <person name="Soderlund C."/>
            <person name="Wing R.A."/>
            <person name="Palmer L.E."/>
            <person name="de la Bastide M."/>
            <person name="Spiegel L."/>
            <person name="Nascimento L."/>
            <person name="Zutavern T."/>
            <person name="O'Shaughnessy A."/>
            <person name="Dike S."/>
            <person name="Dedhia N."/>
            <person name="Preston R."/>
            <person name="Balija V."/>
            <person name="McCombie W.R."/>
            <person name="Chow T."/>
            <person name="Chen H."/>
            <person name="Chung M."/>
            <person name="Chen C."/>
            <person name="Shaw J."/>
            <person name="Wu H."/>
            <person name="Hsiao K."/>
            <person name="Chao Y."/>
            <person name="Chu M."/>
            <person name="Cheng C."/>
            <person name="Hour A."/>
            <person name="Lee P."/>
            <person name="Lin S."/>
            <person name="Lin Y."/>
            <person name="Liou J."/>
            <person name="Liu S."/>
            <person name="Hsing Y."/>
            <person name="Raghuvanshi S."/>
            <person name="Mohanty A."/>
            <person name="Bharti A.K."/>
            <person name="Gaur A."/>
            <person name="Gupta V."/>
            <person name="Kumar D."/>
            <person name="Ravi V."/>
            <person name="Vij S."/>
            <person name="Kapur A."/>
            <person name="Khurana P."/>
            <person name="Khurana P."/>
            <person name="Khurana J.P."/>
            <person name="Tyagi A.K."/>
            <person name="Gaikwad K."/>
            <person name="Singh A."/>
            <person name="Dalal V."/>
            <person name="Srivastava S."/>
            <person name="Dixit A."/>
            <person name="Pal A.K."/>
            <person name="Ghazi I.A."/>
            <person name="Yadav M."/>
            <person name="Pandit A."/>
            <person name="Bhargava A."/>
            <person name="Sureshbabu K."/>
            <person name="Batra K."/>
            <person name="Sharma T.R."/>
            <person name="Mohapatra T."/>
            <person name="Singh N.K."/>
            <person name="Messing J."/>
            <person name="Nelson A.B."/>
            <person name="Fuks G."/>
            <person name="Kavchok S."/>
            <person name="Keizer G."/>
            <person name="Linton E."/>
            <person name="Llaca V."/>
            <person name="Song R."/>
            <person name="Tanyolac B."/>
            <person name="Young S."/>
            <person name="Ho-Il K."/>
            <person name="Hahn J.H."/>
            <person name="Sangsakoo G."/>
            <person name="Vanavichit A."/>
            <person name="de Mattos Luiz.A.T."/>
            <person name="Zimmer P.D."/>
            <person name="Malone G."/>
            <person name="Dellagostin O."/>
            <person name="de Oliveira A.C."/>
            <person name="Bevan M."/>
            <person name="Bancroft I."/>
            <person name="Minx P."/>
            <person name="Cordum H."/>
            <person name="Wilson R."/>
            <person name="Cheng Z."/>
            <person name="Jin W."/>
            <person name="Jiang J."/>
            <person name="Leong S.A."/>
            <person name="Iwama H."/>
            <person name="Gojobori T."/>
            <person name="Itoh T."/>
            <person name="Niimura Y."/>
            <person name="Fujii Y."/>
            <person name="Habara T."/>
            <person name="Sakai H."/>
            <person name="Sato Y."/>
            <person name="Wilson G."/>
            <person name="Kumar K."/>
            <person name="McCouch S."/>
            <person name="Juretic N."/>
            <person name="Hoen D."/>
            <person name="Wright S."/>
            <person name="Bruskiewich R."/>
            <person name="Bureau T."/>
            <person name="Miyao A."/>
            <person name="Hirochika H."/>
            <person name="Nishikawa T."/>
            <person name="Kadowaki K."/>
            <person name="Sugiura M."/>
            <person name="Burr B."/>
            <person name="Sasaki T."/>
        </authorList>
    </citation>
    <scope>NUCLEOTIDE SEQUENCE [LARGE SCALE GENOMIC DNA]</scope>
    <source>
        <strain evidence="2">cv. Nipponbare</strain>
    </source>
</reference>
<evidence type="ECO:0000313" key="1">
    <source>
        <dbReference type="EMBL" id="BAT07958.1"/>
    </source>
</evidence>
<gene>
    <name evidence="1" type="ordered locus">Os09g0399901</name>
    <name evidence="1" type="ORF">OSNPB_090399901</name>
</gene>
<dbReference type="PaxDb" id="39947-A0A0P0XLD1"/>
<dbReference type="EMBL" id="AP014965">
    <property type="protein sequence ID" value="BAT07958.1"/>
    <property type="molecule type" value="Genomic_DNA"/>
</dbReference>
<keyword evidence="2" id="KW-1185">Reference proteome</keyword>
<reference evidence="1 2" key="2">
    <citation type="journal article" date="2013" name="Plant Cell Physiol.">
        <title>Rice Annotation Project Database (RAP-DB): an integrative and interactive database for rice genomics.</title>
        <authorList>
            <person name="Sakai H."/>
            <person name="Lee S.S."/>
            <person name="Tanaka T."/>
            <person name="Numa H."/>
            <person name="Kim J."/>
            <person name="Kawahara Y."/>
            <person name="Wakimoto H."/>
            <person name="Yang C.C."/>
            <person name="Iwamoto M."/>
            <person name="Abe T."/>
            <person name="Yamada Y."/>
            <person name="Muto A."/>
            <person name="Inokuchi H."/>
            <person name="Ikemura T."/>
            <person name="Matsumoto T."/>
            <person name="Sasaki T."/>
            <person name="Itoh T."/>
        </authorList>
    </citation>
    <scope>NUCLEOTIDE SEQUENCE [LARGE SCALE GENOMIC DNA]</scope>
    <source>
        <strain evidence="2">cv. Nipponbare</strain>
    </source>
</reference>
<reference evidence="1 2" key="3">
    <citation type="journal article" date="2013" name="Rice">
        <title>Improvement of the Oryza sativa Nipponbare reference genome using next generation sequence and optical map data.</title>
        <authorList>
            <person name="Kawahara Y."/>
            <person name="de la Bastide M."/>
            <person name="Hamilton J.P."/>
            <person name="Kanamori H."/>
            <person name="McCombie W.R."/>
            <person name="Ouyang S."/>
            <person name="Schwartz D.C."/>
            <person name="Tanaka T."/>
            <person name="Wu J."/>
            <person name="Zhou S."/>
            <person name="Childs K.L."/>
            <person name="Davidson R.M."/>
            <person name="Lin H."/>
            <person name="Quesada-Ocampo L."/>
            <person name="Vaillancourt B."/>
            <person name="Sakai H."/>
            <person name="Lee S.S."/>
            <person name="Kim J."/>
            <person name="Numa H."/>
            <person name="Itoh T."/>
            <person name="Buell C.R."/>
            <person name="Matsumoto T."/>
        </authorList>
    </citation>
    <scope>NUCLEOTIDE SEQUENCE [LARGE SCALE GENOMIC DNA]</scope>
    <source>
        <strain evidence="2">cv. Nipponbare</strain>
    </source>
</reference>
<organism evidence="1 2">
    <name type="scientific">Oryza sativa subsp. japonica</name>
    <name type="common">Rice</name>
    <dbReference type="NCBI Taxonomy" id="39947"/>
    <lineage>
        <taxon>Eukaryota</taxon>
        <taxon>Viridiplantae</taxon>
        <taxon>Streptophyta</taxon>
        <taxon>Embryophyta</taxon>
        <taxon>Tracheophyta</taxon>
        <taxon>Spermatophyta</taxon>
        <taxon>Magnoliopsida</taxon>
        <taxon>Liliopsida</taxon>
        <taxon>Poales</taxon>
        <taxon>Poaceae</taxon>
        <taxon>BOP clade</taxon>
        <taxon>Oryzoideae</taxon>
        <taxon>Oryzeae</taxon>
        <taxon>Oryzinae</taxon>
        <taxon>Oryza</taxon>
        <taxon>Oryza sativa</taxon>
    </lineage>
</organism>
<accession>A0A0P0XLD1</accession>
<proteinExistence type="predicted"/>
<protein>
    <submittedName>
        <fullName evidence="1">Os09g0399901 protein</fullName>
    </submittedName>
</protein>
<dbReference type="InParanoid" id="A0A0P0XLD1"/>
<sequence length="157" mass="17395">MPGSSPWQLPFPTIAGVAPLPRPPQQLSLLFAAPLPAGASQLPDATQAQFDGPWQRPPLPLLSSLDPVWWLDSVAVVQRSSTAQRWHLKDDDDGDSLVCLPPCLVLSFSALATVLSFPKESLTHFDEERGINFASAFLTWARERSMWLRIFDVECWG</sequence>
<dbReference type="AlphaFoldDB" id="A0A0P0XLD1"/>
<dbReference type="Proteomes" id="UP000059680">
    <property type="component" value="Chromosome 9"/>
</dbReference>
<name>A0A0P0XLD1_ORYSJ</name>